<dbReference type="Proteomes" id="UP000242381">
    <property type="component" value="Unassembled WGS sequence"/>
</dbReference>
<organism evidence="1 2">
    <name type="scientific">Rhizopus microsporus</name>
    <dbReference type="NCBI Taxonomy" id="58291"/>
    <lineage>
        <taxon>Eukaryota</taxon>
        <taxon>Fungi</taxon>
        <taxon>Fungi incertae sedis</taxon>
        <taxon>Mucoromycota</taxon>
        <taxon>Mucoromycotina</taxon>
        <taxon>Mucoromycetes</taxon>
        <taxon>Mucorales</taxon>
        <taxon>Mucorineae</taxon>
        <taxon>Rhizopodaceae</taxon>
        <taxon>Rhizopus</taxon>
    </lineage>
</organism>
<protein>
    <submittedName>
        <fullName evidence="1">Uncharacterized protein</fullName>
    </submittedName>
</protein>
<accession>A0A1X0S8S3</accession>
<evidence type="ECO:0000313" key="2">
    <source>
        <dbReference type="Proteomes" id="UP000242381"/>
    </source>
</evidence>
<dbReference type="OMA" id="PHHTEFL"/>
<reference evidence="1 2" key="1">
    <citation type="journal article" date="2016" name="Proc. Natl. Acad. Sci. U.S.A.">
        <title>Lipid metabolic changes in an early divergent fungus govern the establishment of a mutualistic symbiosis with endobacteria.</title>
        <authorList>
            <person name="Lastovetsky O.A."/>
            <person name="Gaspar M.L."/>
            <person name="Mondo S.J."/>
            <person name="LaButti K.M."/>
            <person name="Sandor L."/>
            <person name="Grigoriev I.V."/>
            <person name="Henry S.A."/>
            <person name="Pawlowska T.E."/>
        </authorList>
    </citation>
    <scope>NUCLEOTIDE SEQUENCE [LARGE SCALE GENOMIC DNA]</scope>
    <source>
        <strain evidence="1 2">ATCC 11559</strain>
    </source>
</reference>
<proteinExistence type="predicted"/>
<gene>
    <name evidence="1" type="ORF">BCV71DRAFT_280152</name>
</gene>
<name>A0A1X0S8S3_RHIZD</name>
<dbReference type="VEuPathDB" id="FungiDB:BCV72DRAFT_317471"/>
<evidence type="ECO:0000313" key="1">
    <source>
        <dbReference type="EMBL" id="ORE20579.1"/>
    </source>
</evidence>
<dbReference type="EMBL" id="KV921292">
    <property type="protein sequence ID" value="ORE20579.1"/>
    <property type="molecule type" value="Genomic_DNA"/>
</dbReference>
<dbReference type="AlphaFoldDB" id="A0A1X0S8S3"/>
<sequence>MASLGRARSFCKKAEAIIGIIERTAQNYVKTYRDDDEKRLPDGRKQRVSWDKKLQPHHTEFLCELYDKTPQAVLWQARDALLEAFDEIESITLSGLHRHLASYASLTLKKLETFVRLQEQLLVISRCVETGFLSGKVMKTVFSLMRQVLACIFVENLVNRREECLLKQ</sequence>